<name>A0AC61MX94_9FIRM</name>
<dbReference type="EMBL" id="CP068393">
    <property type="protein sequence ID" value="QUC67542.1"/>
    <property type="molecule type" value="Genomic_DNA"/>
</dbReference>
<sequence length="471" mass="52238">MQAFNPYLPGWEYIPDGEPHVFNGRVYVYGSHDRFNGHVFCLNDYVCWSAPVDNLADWRYEGVIYKKTDDPDNREGKACLYAPDVTQGPDGRYYLYYVLDKQSRVAVAVCDTPAGKYEFYGHVHDQEGGLLGNRPGDEPQFDPGVITEGSTTWLYTGFCSPMDASRHGPMCTKLAADMLTIEQEPVFLMPSRPYSAGSGYEGHEFFEASSIRKFGDLYYFVYSSIVMHELAYAVSRYPDHGFEFRGVIVSNNDIGISSYKPANKPMYYGGNNHGGLVQMNGKTYIFYHRQTNGTTYSRQGMAEEVTLLPDGTIAQVEMTSCGLNGGPLEGRGTYPAYIACNLFTDKEAVYTGGYGGGVWTDGCFPRITQDGKDGDEEQAYIMNMLNSATCGFKYFDCKGVKSVTIEVRGYCSGAFEVKTSWDGPALATIPVEFTNVWTEYTADVAIPDGINALYFTYTGPGSAALHSFTLQ</sequence>
<evidence type="ECO:0000313" key="1">
    <source>
        <dbReference type="EMBL" id="QUC67542.1"/>
    </source>
</evidence>
<reference evidence="1" key="1">
    <citation type="submission" date="2021-01" db="EMBL/GenBank/DDBJ databases">
        <title>Complete genome sequence of Clostridiales bacterium R-7.</title>
        <authorList>
            <person name="Mahoney-Kurpe S.C."/>
            <person name="Palevich N."/>
            <person name="Koike S."/>
            <person name="Moon C.D."/>
            <person name="Attwood G.T."/>
        </authorList>
    </citation>
    <scope>NUCLEOTIDE SEQUENCE</scope>
    <source>
        <strain evidence="1">R-7</strain>
    </source>
</reference>
<accession>A0AC61MX94</accession>
<protein>
    <submittedName>
        <fullName evidence="1">Family 43 glycosylhydrolase</fullName>
    </submittedName>
</protein>
<dbReference type="Proteomes" id="UP000682782">
    <property type="component" value="Chromosome"/>
</dbReference>
<evidence type="ECO:0000313" key="2">
    <source>
        <dbReference type="Proteomes" id="UP000682782"/>
    </source>
</evidence>
<gene>
    <name evidence="1" type="ORF">JYE49_02245</name>
</gene>
<organism evidence="1 2">
    <name type="scientific">Aristaeella hokkaidonensis</name>
    <dbReference type="NCBI Taxonomy" id="3046382"/>
    <lineage>
        <taxon>Bacteria</taxon>
        <taxon>Bacillati</taxon>
        <taxon>Bacillota</taxon>
        <taxon>Clostridia</taxon>
        <taxon>Eubacteriales</taxon>
        <taxon>Aristaeellaceae</taxon>
        <taxon>Aristaeella</taxon>
    </lineage>
</organism>
<proteinExistence type="predicted"/>
<keyword evidence="2" id="KW-1185">Reference proteome</keyword>